<reference evidence="2" key="1">
    <citation type="submission" date="2022-11" db="EMBL/GenBank/DDBJ databases">
        <authorList>
            <person name="Petersen C."/>
        </authorList>
    </citation>
    <scope>NUCLEOTIDE SEQUENCE</scope>
    <source>
        <strain evidence="2">IBT 21917</strain>
    </source>
</reference>
<protein>
    <submittedName>
        <fullName evidence="2">Uncharacterized protein</fullName>
    </submittedName>
</protein>
<proteinExistence type="predicted"/>
<evidence type="ECO:0000313" key="3">
    <source>
        <dbReference type="Proteomes" id="UP001146351"/>
    </source>
</evidence>
<gene>
    <name evidence="2" type="ORF">N7492_008598</name>
</gene>
<dbReference type="Proteomes" id="UP001146351">
    <property type="component" value="Unassembled WGS sequence"/>
</dbReference>
<sequence>MASVSNIYTADPAYPTLACSLLTGHDASGYSEHTPTREAIPDEWNLQADWHAGVQSAKTNVFHSGKVIGFSRLKAKENYSNEYIAQIPRFLFTKHMLRKPPTSETTVFIIHPSNFDAFTPIILLNDLQSARGSSSLSREDAIRYLDTVQLLPVFDLQHASQAIAMVSESLQKTQEMRQKSNSLEKSSDALGPSVMLLVAGLDTLAEGVIRKSNPAKGTAVLAATLRSLTRMTRAHASGLSTILVNTNGLGAHGPPPNAANQTKPEDDEGSAARDDGVHSIFQMPGSTLLSNLLMRTLDEGIDTHILLSDVKSAQVAEVIKDRVGTGLGKWGIWGRLQ</sequence>
<dbReference type="AlphaFoldDB" id="A0A9W9HT14"/>
<evidence type="ECO:0000256" key="1">
    <source>
        <dbReference type="SAM" id="MobiDB-lite"/>
    </source>
</evidence>
<organism evidence="2 3">
    <name type="scientific">Penicillium capsulatum</name>
    <dbReference type="NCBI Taxonomy" id="69766"/>
    <lineage>
        <taxon>Eukaryota</taxon>
        <taxon>Fungi</taxon>
        <taxon>Dikarya</taxon>
        <taxon>Ascomycota</taxon>
        <taxon>Pezizomycotina</taxon>
        <taxon>Eurotiomycetes</taxon>
        <taxon>Eurotiomycetidae</taxon>
        <taxon>Eurotiales</taxon>
        <taxon>Aspergillaceae</taxon>
        <taxon>Penicillium</taxon>
    </lineage>
</organism>
<comment type="caution">
    <text evidence="2">The sequence shown here is derived from an EMBL/GenBank/DDBJ whole genome shotgun (WGS) entry which is preliminary data.</text>
</comment>
<feature type="region of interest" description="Disordered" evidence="1">
    <location>
        <begin position="249"/>
        <end position="273"/>
    </location>
</feature>
<keyword evidence="3" id="KW-1185">Reference proteome</keyword>
<reference evidence="2" key="2">
    <citation type="journal article" date="2023" name="IMA Fungus">
        <title>Comparative genomic study of the Penicillium genus elucidates a diverse pangenome and 15 lateral gene transfer events.</title>
        <authorList>
            <person name="Petersen C."/>
            <person name="Sorensen T."/>
            <person name="Nielsen M.R."/>
            <person name="Sondergaard T.E."/>
            <person name="Sorensen J.L."/>
            <person name="Fitzpatrick D.A."/>
            <person name="Frisvad J.C."/>
            <person name="Nielsen K.L."/>
        </authorList>
    </citation>
    <scope>NUCLEOTIDE SEQUENCE</scope>
    <source>
        <strain evidence="2">IBT 21917</strain>
    </source>
</reference>
<dbReference type="EMBL" id="JAPQKO010000006">
    <property type="protein sequence ID" value="KAJ5155795.1"/>
    <property type="molecule type" value="Genomic_DNA"/>
</dbReference>
<name>A0A9W9HT14_9EURO</name>
<evidence type="ECO:0000313" key="2">
    <source>
        <dbReference type="EMBL" id="KAJ5155795.1"/>
    </source>
</evidence>
<accession>A0A9W9HT14</accession>
<dbReference type="OrthoDB" id="4344093at2759"/>